<dbReference type="InterPro" id="IPR012349">
    <property type="entry name" value="Split_barrel_FMN-bd"/>
</dbReference>
<reference evidence="3" key="1">
    <citation type="journal article" date="2019" name="Int. J. Syst. Evol. Microbiol.">
        <title>The Global Catalogue of Microorganisms (GCM) 10K type strain sequencing project: providing services to taxonomists for standard genome sequencing and annotation.</title>
        <authorList>
            <consortium name="The Broad Institute Genomics Platform"/>
            <consortium name="The Broad Institute Genome Sequencing Center for Infectious Disease"/>
            <person name="Wu L."/>
            <person name="Ma J."/>
        </authorList>
    </citation>
    <scope>NUCLEOTIDE SEQUENCE [LARGE SCALE GENOMIC DNA]</scope>
    <source>
        <strain evidence="3">CGMCC 1.6784</strain>
    </source>
</reference>
<dbReference type="InterPro" id="IPR011576">
    <property type="entry name" value="Pyridox_Oxase_N"/>
</dbReference>
<dbReference type="PANTHER" id="PTHR42815">
    <property type="entry name" value="FAD-BINDING, PUTATIVE (AFU_ORTHOLOGUE AFUA_6G07600)-RELATED"/>
    <property type="match status" value="1"/>
</dbReference>
<dbReference type="RefSeq" id="WP_229710074.1">
    <property type="nucleotide sequence ID" value="NZ_BMLK01000004.1"/>
</dbReference>
<sequence>MSNSPVETASHIDTVAALENVIGKTPGAMHLKVIDHLDDGALRWIAASPLMFAGFGSDAGVRITLGGGACGFARGDARELRIPLSSLDDPGLAQPGAAFGSLFLIPGIRETLRINGKVSSADSGEIRIAVEQCYGHCAKALIRSELWSAQPMVDAPGDPAALIATSRFMALATMGMDGRADLSPKGDPAGCMARLDGDTLWFADRPGNKRVDSFRNIIEQPSVAAALLVPGADHVAIVRGKAQLTTDKEKRVLFRVKEKTPLLAIQVEASVIEVRASATLERARLWPAQKETDIDPARLFMGHIKLNKASGIGAALARGSLSVPGVTSLVKKGLEKDYKDNLY</sequence>
<dbReference type="SUPFAM" id="SSF50475">
    <property type="entry name" value="FMN-binding split barrel"/>
    <property type="match status" value="1"/>
</dbReference>
<dbReference type="Pfam" id="PF01243">
    <property type="entry name" value="PNPOx_N"/>
    <property type="match status" value="1"/>
</dbReference>
<evidence type="ECO:0000259" key="1">
    <source>
        <dbReference type="Pfam" id="PF01243"/>
    </source>
</evidence>
<protein>
    <recommendedName>
        <fullName evidence="1">Pyridoxamine 5'-phosphate oxidase N-terminal domain-containing protein</fullName>
    </recommendedName>
</protein>
<evidence type="ECO:0000313" key="3">
    <source>
        <dbReference type="Proteomes" id="UP000605099"/>
    </source>
</evidence>
<comment type="caution">
    <text evidence="2">The sequence shown here is derived from an EMBL/GenBank/DDBJ whole genome shotgun (WGS) entry which is preliminary data.</text>
</comment>
<dbReference type="Gene3D" id="2.30.110.10">
    <property type="entry name" value="Electron Transport, Fmn-binding Protein, Chain A"/>
    <property type="match status" value="1"/>
</dbReference>
<gene>
    <name evidence="2" type="ORF">GCM10011349_09330</name>
</gene>
<keyword evidence="3" id="KW-1185">Reference proteome</keyword>
<proteinExistence type="predicted"/>
<dbReference type="Proteomes" id="UP000605099">
    <property type="component" value="Unassembled WGS sequence"/>
</dbReference>
<accession>A0ABQ2JFL7</accession>
<feature type="domain" description="Pyridoxamine 5'-phosphate oxidase N-terminal" evidence="1">
    <location>
        <begin position="161"/>
        <end position="254"/>
    </location>
</feature>
<dbReference type="EMBL" id="BMLK01000004">
    <property type="protein sequence ID" value="GGN44371.1"/>
    <property type="molecule type" value="Genomic_DNA"/>
</dbReference>
<organism evidence="2 3">
    <name type="scientific">Novosphingobium indicum</name>
    <dbReference type="NCBI Taxonomy" id="462949"/>
    <lineage>
        <taxon>Bacteria</taxon>
        <taxon>Pseudomonadati</taxon>
        <taxon>Pseudomonadota</taxon>
        <taxon>Alphaproteobacteria</taxon>
        <taxon>Sphingomonadales</taxon>
        <taxon>Sphingomonadaceae</taxon>
        <taxon>Novosphingobium</taxon>
    </lineage>
</organism>
<evidence type="ECO:0000313" key="2">
    <source>
        <dbReference type="EMBL" id="GGN44371.1"/>
    </source>
</evidence>
<dbReference type="PANTHER" id="PTHR42815:SF2">
    <property type="entry name" value="FAD-BINDING, PUTATIVE (AFU_ORTHOLOGUE AFUA_6G07600)-RELATED"/>
    <property type="match status" value="1"/>
</dbReference>
<name>A0ABQ2JFL7_9SPHN</name>